<dbReference type="Proteomes" id="UP000814158">
    <property type="component" value="Unassembled WGS sequence"/>
</dbReference>
<dbReference type="Gene3D" id="3.40.50.300">
    <property type="entry name" value="P-loop containing nucleotide triphosphate hydrolases"/>
    <property type="match status" value="1"/>
</dbReference>
<gene>
    <name evidence="1" type="ORF">GIV68_06015</name>
</gene>
<sequence>MSNYPPDLLDLDAQERISLINKDVWVDYSPSEEIFKIMNNISRVPRRITAPAIMVAGVGGVGKTAIIRQIPKRVERSNELLFLDMALDPENPHIKKTFHSELYRALEIPVGGSSRPKEGRWVSHELADILKLRRIWGLVIDEIHELLLVKKDEQRINGSILKTLIGEKYGLCLFGFGTLGATTVLGAKPETKRRFTEVLLSDWRETEEFRSFLLSIEEKLPLREPSKLYEKNIVRVILQSTHGRMDKVIDLIRSAGCYALKNGKERIDVECLKAAAEKPWSY</sequence>
<dbReference type="InterPro" id="IPR008868">
    <property type="entry name" value="TniB"/>
</dbReference>
<protein>
    <submittedName>
        <fullName evidence="1">Transposase</fullName>
    </submittedName>
</protein>
<evidence type="ECO:0000313" key="1">
    <source>
        <dbReference type="EMBL" id="MCF5544288.1"/>
    </source>
</evidence>
<comment type="caution">
    <text evidence="1">The sequence shown here is derived from an EMBL/GenBank/DDBJ whole genome shotgun (WGS) entry which is preliminary data.</text>
</comment>
<name>A0ABS9GER6_9PSED</name>
<reference evidence="1 2" key="1">
    <citation type="submission" date="2019-11" db="EMBL/GenBank/DDBJ databases">
        <title>Epiphytic Pseudomonas syringae from cherry orchards.</title>
        <authorList>
            <person name="Hulin M.T."/>
        </authorList>
    </citation>
    <scope>NUCLEOTIDE SEQUENCE [LARGE SCALE GENOMIC DNA]</scope>
    <source>
        <strain evidence="1 2">PA-3-2A</strain>
    </source>
</reference>
<dbReference type="RefSeq" id="WP_236369900.1">
    <property type="nucleotide sequence ID" value="NZ_WKAT01000008.1"/>
</dbReference>
<dbReference type="Pfam" id="PF05621">
    <property type="entry name" value="TniB"/>
    <property type="match status" value="1"/>
</dbReference>
<dbReference type="SUPFAM" id="SSF52540">
    <property type="entry name" value="P-loop containing nucleoside triphosphate hydrolases"/>
    <property type="match status" value="1"/>
</dbReference>
<dbReference type="EMBL" id="WKAT01000008">
    <property type="protein sequence ID" value="MCF5544288.1"/>
    <property type="molecule type" value="Genomic_DNA"/>
</dbReference>
<dbReference type="InterPro" id="IPR027417">
    <property type="entry name" value="P-loop_NTPase"/>
</dbReference>
<organism evidence="1 2">
    <name type="scientific">Pseudomonas salomonii</name>
    <dbReference type="NCBI Taxonomy" id="191391"/>
    <lineage>
        <taxon>Bacteria</taxon>
        <taxon>Pseudomonadati</taxon>
        <taxon>Pseudomonadota</taxon>
        <taxon>Gammaproteobacteria</taxon>
        <taxon>Pseudomonadales</taxon>
        <taxon>Pseudomonadaceae</taxon>
        <taxon>Pseudomonas</taxon>
    </lineage>
</organism>
<keyword evidence="2" id="KW-1185">Reference proteome</keyword>
<evidence type="ECO:0000313" key="2">
    <source>
        <dbReference type="Proteomes" id="UP000814158"/>
    </source>
</evidence>
<proteinExistence type="predicted"/>
<accession>A0ABS9GER6</accession>